<dbReference type="InterPro" id="IPR039104">
    <property type="entry name" value="6PGL"/>
</dbReference>
<feature type="compositionally biased region" description="Basic and acidic residues" evidence="8">
    <location>
        <begin position="15"/>
        <end position="25"/>
    </location>
</feature>
<evidence type="ECO:0000256" key="1">
    <source>
        <dbReference type="ARBA" id="ARBA00000832"/>
    </source>
</evidence>
<comment type="similarity">
    <text evidence="4 7">Belongs to the glucosamine/galactosamine-6-phosphate isomerase family. 6-phosphogluconolactonase subfamily.</text>
</comment>
<accession>A0A1C5KEP4</accession>
<evidence type="ECO:0000256" key="2">
    <source>
        <dbReference type="ARBA" id="ARBA00002681"/>
    </source>
</evidence>
<dbReference type="InterPro" id="IPR006148">
    <property type="entry name" value="Glc/Gal-6P_isomerase"/>
</dbReference>
<protein>
    <recommendedName>
        <fullName evidence="6 7">6-phosphogluconolactonase</fullName>
        <shortName evidence="7">6PGL</shortName>
        <ecNumber evidence="5 7">3.1.1.31</ecNumber>
    </recommendedName>
</protein>
<evidence type="ECO:0000256" key="7">
    <source>
        <dbReference type="RuleBase" id="RU365095"/>
    </source>
</evidence>
<dbReference type="UniPathway" id="UPA00115">
    <property type="reaction ID" value="UER00409"/>
</dbReference>
<dbReference type="GO" id="GO:0006098">
    <property type="term" value="P:pentose-phosphate shunt"/>
    <property type="evidence" value="ECO:0007669"/>
    <property type="project" value="UniProtKB-UniPathway"/>
</dbReference>
<evidence type="ECO:0000256" key="6">
    <source>
        <dbReference type="ARBA" id="ARBA00020337"/>
    </source>
</evidence>
<dbReference type="Gene3D" id="3.40.50.1360">
    <property type="match status" value="1"/>
</dbReference>
<comment type="catalytic activity">
    <reaction evidence="1 7">
        <text>6-phospho-D-glucono-1,5-lactone + H2O = 6-phospho-D-gluconate + H(+)</text>
        <dbReference type="Rhea" id="RHEA:12556"/>
        <dbReference type="ChEBI" id="CHEBI:15377"/>
        <dbReference type="ChEBI" id="CHEBI:15378"/>
        <dbReference type="ChEBI" id="CHEBI:57955"/>
        <dbReference type="ChEBI" id="CHEBI:58759"/>
        <dbReference type="EC" id="3.1.1.31"/>
    </reaction>
</comment>
<feature type="region of interest" description="Disordered" evidence="8">
    <location>
        <begin position="215"/>
        <end position="238"/>
    </location>
</feature>
<evidence type="ECO:0000256" key="3">
    <source>
        <dbReference type="ARBA" id="ARBA00004961"/>
    </source>
</evidence>
<dbReference type="GO" id="GO:0005975">
    <property type="term" value="P:carbohydrate metabolic process"/>
    <property type="evidence" value="ECO:0007669"/>
    <property type="project" value="UniProtKB-UniRule"/>
</dbReference>
<dbReference type="InterPro" id="IPR037171">
    <property type="entry name" value="NagB/RpiA_transferase-like"/>
</dbReference>
<dbReference type="InterPro" id="IPR005900">
    <property type="entry name" value="6-phosphogluconolactonase_DevB"/>
</dbReference>
<comment type="function">
    <text evidence="2 7">Hydrolysis of 6-phosphogluconolactone to 6-phosphogluconate.</text>
</comment>
<dbReference type="PANTHER" id="PTHR11054">
    <property type="entry name" value="6-PHOSPHOGLUCONOLACTONASE"/>
    <property type="match status" value="1"/>
</dbReference>
<evidence type="ECO:0000256" key="4">
    <source>
        <dbReference type="ARBA" id="ARBA00010662"/>
    </source>
</evidence>
<dbReference type="AlphaFoldDB" id="A0A1C5KEP4"/>
<evidence type="ECO:0000313" key="10">
    <source>
        <dbReference type="EMBL" id="SCG81212.1"/>
    </source>
</evidence>
<dbReference type="EC" id="3.1.1.31" evidence="5 7"/>
<organism evidence="10 11">
    <name type="scientific">Micromonospora rifamycinica</name>
    <dbReference type="NCBI Taxonomy" id="291594"/>
    <lineage>
        <taxon>Bacteria</taxon>
        <taxon>Bacillati</taxon>
        <taxon>Actinomycetota</taxon>
        <taxon>Actinomycetes</taxon>
        <taxon>Micromonosporales</taxon>
        <taxon>Micromonosporaceae</taxon>
        <taxon>Micromonospora</taxon>
    </lineage>
</organism>
<comment type="pathway">
    <text evidence="3 7">Carbohydrate degradation; pentose phosphate pathway; D-ribulose 5-phosphate from D-glucose 6-phosphate (oxidative stage): step 2/3.</text>
</comment>
<name>A0A1C5KEP4_9ACTN</name>
<dbReference type="Proteomes" id="UP000198226">
    <property type="component" value="Chromosome I"/>
</dbReference>
<sequence length="308" mass="32329">MGGPGGPRTGRSGQRRVDHPPRHDALVTAGTRRADRSRHDEQDRAERSGKAKMSEASVAVHADADLLAQAVAARLVVKLLDAQAERGAASIVLTGGRIAAAVHRAVVALPAHDAVDWSRVDVWWGDERFLPAGDPERNETQARAALLDLVPLDPARVHPMPATDGPTGDDPEAGAAAYAEELARAARPGHAALPHFDVLMLGVGEDGHVASVFPEHPVHHDSRPVSAVRGSPKPPPVRTTLTLPSINTAEEVWLVASGADKARAVGMALAGAGPKQLPAAGVQGVSRTLWLLDRAAAADVPPRLRSLR</sequence>
<evidence type="ECO:0000256" key="5">
    <source>
        <dbReference type="ARBA" id="ARBA00013198"/>
    </source>
</evidence>
<evidence type="ECO:0000259" key="9">
    <source>
        <dbReference type="Pfam" id="PF01182"/>
    </source>
</evidence>
<feature type="compositionally biased region" description="Basic and acidic residues" evidence="8">
    <location>
        <begin position="32"/>
        <end position="53"/>
    </location>
</feature>
<dbReference type="GO" id="GO:0017057">
    <property type="term" value="F:6-phosphogluconolactonase activity"/>
    <property type="evidence" value="ECO:0007669"/>
    <property type="project" value="UniProtKB-UniRule"/>
</dbReference>
<dbReference type="SUPFAM" id="SSF100950">
    <property type="entry name" value="NagB/RpiA/CoA transferase-like"/>
    <property type="match status" value="1"/>
</dbReference>
<dbReference type="CDD" id="cd01400">
    <property type="entry name" value="6PGL"/>
    <property type="match status" value="1"/>
</dbReference>
<feature type="region of interest" description="Disordered" evidence="8">
    <location>
        <begin position="1"/>
        <end position="56"/>
    </location>
</feature>
<feature type="domain" description="Glucosamine/galactosamine-6-phosphate isomerase" evidence="9">
    <location>
        <begin position="63"/>
        <end position="290"/>
    </location>
</feature>
<gene>
    <name evidence="7" type="primary">pgl</name>
    <name evidence="10" type="ORF">GA0070623_5586</name>
</gene>
<keyword evidence="11" id="KW-1185">Reference proteome</keyword>
<keyword evidence="7" id="KW-0378">Hydrolase</keyword>
<proteinExistence type="inferred from homology"/>
<dbReference type="NCBIfam" id="TIGR01198">
    <property type="entry name" value="pgl"/>
    <property type="match status" value="1"/>
</dbReference>
<reference evidence="11" key="1">
    <citation type="submission" date="2016-06" db="EMBL/GenBank/DDBJ databases">
        <authorList>
            <person name="Varghese N."/>
            <person name="Submissions Spin"/>
        </authorList>
    </citation>
    <scope>NUCLEOTIDE SEQUENCE [LARGE SCALE GENOMIC DNA]</scope>
    <source>
        <strain evidence="11">DSM 44983</strain>
    </source>
</reference>
<evidence type="ECO:0000313" key="11">
    <source>
        <dbReference type="Proteomes" id="UP000198226"/>
    </source>
</evidence>
<dbReference type="PANTHER" id="PTHR11054:SF0">
    <property type="entry name" value="6-PHOSPHOGLUCONOLACTONASE"/>
    <property type="match status" value="1"/>
</dbReference>
<dbReference type="Pfam" id="PF01182">
    <property type="entry name" value="Glucosamine_iso"/>
    <property type="match status" value="1"/>
</dbReference>
<dbReference type="EMBL" id="LT607752">
    <property type="protein sequence ID" value="SCG81212.1"/>
    <property type="molecule type" value="Genomic_DNA"/>
</dbReference>
<evidence type="ECO:0000256" key="8">
    <source>
        <dbReference type="SAM" id="MobiDB-lite"/>
    </source>
</evidence>